<dbReference type="RefSeq" id="WP_066076349.1">
    <property type="nucleotide sequence ID" value="NZ_FRDK01000011.1"/>
</dbReference>
<protein>
    <recommendedName>
        <fullName evidence="4">DUF3732 domain-containing protein</fullName>
    </recommendedName>
</protein>
<dbReference type="AlphaFoldDB" id="A0A167ZNA9"/>
<evidence type="ECO:0000256" key="1">
    <source>
        <dbReference type="SAM" id="Coils"/>
    </source>
</evidence>
<feature type="coiled-coil region" evidence="1">
    <location>
        <begin position="148"/>
        <end position="175"/>
    </location>
</feature>
<organism evidence="2 3">
    <name type="scientific">Flavobacterium fryxellicola</name>
    <dbReference type="NCBI Taxonomy" id="249352"/>
    <lineage>
        <taxon>Bacteria</taxon>
        <taxon>Pseudomonadati</taxon>
        <taxon>Bacteroidota</taxon>
        <taxon>Flavobacteriia</taxon>
        <taxon>Flavobacteriales</taxon>
        <taxon>Flavobacteriaceae</taxon>
        <taxon>Flavobacterium</taxon>
    </lineage>
</organism>
<evidence type="ECO:0000313" key="3">
    <source>
        <dbReference type="Proteomes" id="UP000077164"/>
    </source>
</evidence>
<dbReference type="InterPro" id="IPR022205">
    <property type="entry name" value="DUF3732"/>
</dbReference>
<dbReference type="Pfam" id="PF12532">
    <property type="entry name" value="DUF3732"/>
    <property type="match status" value="1"/>
</dbReference>
<gene>
    <name evidence="2" type="ORF">FBFR_02145</name>
</gene>
<dbReference type="STRING" id="249352.SAMN05444395_111103"/>
<dbReference type="EMBL" id="LVJE01000003">
    <property type="protein sequence ID" value="OAB30617.1"/>
    <property type="molecule type" value="Genomic_DNA"/>
</dbReference>
<reference evidence="2 3" key="1">
    <citation type="submission" date="2016-03" db="EMBL/GenBank/DDBJ databases">
        <title>Draft genome sequence of Flavobacterium fryxellicola DSM 16209.</title>
        <authorList>
            <person name="Shin S.-K."/>
            <person name="Yi H."/>
        </authorList>
    </citation>
    <scope>NUCLEOTIDE SEQUENCE [LARGE SCALE GENOMIC DNA]</scope>
    <source>
        <strain evidence="2 3">DSM 16209</strain>
    </source>
</reference>
<evidence type="ECO:0008006" key="4">
    <source>
        <dbReference type="Google" id="ProtNLM"/>
    </source>
</evidence>
<proteinExistence type="predicted"/>
<name>A0A167ZNA9_9FLAO</name>
<comment type="caution">
    <text evidence="2">The sequence shown here is derived from an EMBL/GenBank/DDBJ whole genome shotgun (WGS) entry which is preliminary data.</text>
</comment>
<dbReference type="Proteomes" id="UP000077164">
    <property type="component" value="Unassembled WGS sequence"/>
</dbReference>
<keyword evidence="1" id="KW-0175">Coiled coil</keyword>
<evidence type="ECO:0000313" key="2">
    <source>
        <dbReference type="EMBL" id="OAB30617.1"/>
    </source>
</evidence>
<keyword evidence="3" id="KW-1185">Reference proteome</keyword>
<sequence length="508" mass="58881">MGSSIEDEIVNTSNVSIRQLTPYLFLDKEVIDSKKIILHGLDDPNSAKHIIASLPYFLNAVDIEELQALKKLKGLKRGIENEEKKKLTYEQYQTQSTESSITLNNEAIQVGLLKETDSLDDKKSTIDKLKGILNWQPNKIVFENEKLLNELQVSKSEILSEVNNLKRKKAAANKNNSINSEFKSLTDRQASKLDVSELFKFDDGNCPICDSHLEKSNEVSKLIEKSFQILKNESIVVDEYKPKLDSYIIELESIILKKIDEASQIELQIQNLIKESIIAKTQKDENNIKLRVLGRISYFLDNLKVIEEFNTTKLNRYLIEFSEINHKYGIIQRKEKIQEAERFISNIATKNLSVLPIDENYKNDSINFISTKPTIELYNNESGEIEKFPSIGSDENYLSIHLAFIFALHKFFEIKKSPVPGFIILDQVSRPYYPKDNQDQDIIDEDRDALEKHFNFIFDQVEKQSGLQVIVLEHAYLNKNDRYKKATKYKWPREGEERLIPQDWPDHQ</sequence>
<accession>A0A167ZNA9</accession>